<protein>
    <submittedName>
        <fullName evidence="5">Tumor necrosis factor receptor superfamily, member 9a</fullName>
    </submittedName>
</protein>
<dbReference type="SMART" id="SM00208">
    <property type="entry name" value="TNFR"/>
    <property type="match status" value="2"/>
</dbReference>
<name>A0A4W5R2R6_9TELE</name>
<feature type="chain" id="PRO_5021311034" evidence="3">
    <location>
        <begin position="20"/>
        <end position="314"/>
    </location>
</feature>
<dbReference type="Proteomes" id="UP000314982">
    <property type="component" value="Unassembled WGS sequence"/>
</dbReference>
<evidence type="ECO:0000313" key="6">
    <source>
        <dbReference type="Proteomes" id="UP000314982"/>
    </source>
</evidence>
<evidence type="ECO:0000256" key="3">
    <source>
        <dbReference type="SAM" id="SignalP"/>
    </source>
</evidence>
<dbReference type="GO" id="GO:0042127">
    <property type="term" value="P:regulation of cell population proliferation"/>
    <property type="evidence" value="ECO:0007669"/>
    <property type="project" value="TreeGrafter"/>
</dbReference>
<feature type="repeat" description="TNFR-Cys" evidence="1">
    <location>
        <begin position="63"/>
        <end position="103"/>
    </location>
</feature>
<feature type="transmembrane region" description="Helical" evidence="2">
    <location>
        <begin position="232"/>
        <end position="256"/>
    </location>
</feature>
<dbReference type="Ensembl" id="ENSHHUT00000082813.1">
    <property type="protein sequence ID" value="ENSHHUP00000080243.1"/>
    <property type="gene ID" value="ENSHHUG00000046726.1"/>
</dbReference>
<dbReference type="PANTHER" id="PTHR47139:SF4">
    <property type="entry name" value="TUMOR NECROSIS FACTOR RECEPTOR SUPERFAMILY MEMBER 9 ISOFORM X1-RELATED"/>
    <property type="match status" value="1"/>
</dbReference>
<organism evidence="5 6">
    <name type="scientific">Hucho hucho</name>
    <name type="common">huchen</name>
    <dbReference type="NCBI Taxonomy" id="62062"/>
    <lineage>
        <taxon>Eukaryota</taxon>
        <taxon>Metazoa</taxon>
        <taxon>Chordata</taxon>
        <taxon>Craniata</taxon>
        <taxon>Vertebrata</taxon>
        <taxon>Euteleostomi</taxon>
        <taxon>Actinopterygii</taxon>
        <taxon>Neopterygii</taxon>
        <taxon>Teleostei</taxon>
        <taxon>Protacanthopterygii</taxon>
        <taxon>Salmoniformes</taxon>
        <taxon>Salmonidae</taxon>
        <taxon>Salmoninae</taxon>
        <taxon>Hucho</taxon>
    </lineage>
</organism>
<feature type="domain" description="TNFR-Cys" evidence="4">
    <location>
        <begin position="63"/>
        <end position="103"/>
    </location>
</feature>
<dbReference type="PROSITE" id="PS50050">
    <property type="entry name" value="TNFR_NGFR_2"/>
    <property type="match status" value="1"/>
</dbReference>
<evidence type="ECO:0000259" key="4">
    <source>
        <dbReference type="PROSITE" id="PS50050"/>
    </source>
</evidence>
<dbReference type="STRING" id="62062.ENSHHUP00000080243"/>
<dbReference type="GeneTree" id="ENSGT00940000166327"/>
<dbReference type="Pfam" id="PF00020">
    <property type="entry name" value="TNFR_c6"/>
    <property type="match status" value="1"/>
</dbReference>
<evidence type="ECO:0000256" key="1">
    <source>
        <dbReference type="PROSITE-ProRule" id="PRU00206"/>
    </source>
</evidence>
<proteinExistence type="predicted"/>
<reference evidence="5" key="3">
    <citation type="submission" date="2025-09" db="UniProtKB">
        <authorList>
            <consortium name="Ensembl"/>
        </authorList>
    </citation>
    <scope>IDENTIFICATION</scope>
</reference>
<keyword evidence="3" id="KW-0732">Signal</keyword>
<dbReference type="InterPro" id="IPR034057">
    <property type="entry name" value="TNFRSF9_N_teleost"/>
</dbReference>
<keyword evidence="6" id="KW-1185">Reference proteome</keyword>
<keyword evidence="2" id="KW-1133">Transmembrane helix</keyword>
<reference evidence="5" key="2">
    <citation type="submission" date="2025-08" db="UniProtKB">
        <authorList>
            <consortium name="Ensembl"/>
        </authorList>
    </citation>
    <scope>IDENTIFICATION</scope>
</reference>
<evidence type="ECO:0000256" key="2">
    <source>
        <dbReference type="SAM" id="Phobius"/>
    </source>
</evidence>
<dbReference type="InterPro" id="IPR001368">
    <property type="entry name" value="TNFR/NGFR_Cys_rich_reg"/>
</dbReference>
<reference evidence="6" key="1">
    <citation type="submission" date="2018-06" db="EMBL/GenBank/DDBJ databases">
        <title>Genome assembly of Danube salmon.</title>
        <authorList>
            <person name="Macqueen D.J."/>
            <person name="Gundappa M.K."/>
        </authorList>
    </citation>
    <scope>NUCLEOTIDE SEQUENCE [LARGE SCALE GENOMIC DNA]</scope>
</reference>
<dbReference type="Gene3D" id="2.10.50.10">
    <property type="entry name" value="Tumor Necrosis Factor Receptor, subunit A, domain 2"/>
    <property type="match status" value="2"/>
</dbReference>
<evidence type="ECO:0000313" key="5">
    <source>
        <dbReference type="Ensembl" id="ENSHHUP00000080243.1"/>
    </source>
</evidence>
<dbReference type="SUPFAM" id="SSF57586">
    <property type="entry name" value="TNF receptor-like"/>
    <property type="match status" value="2"/>
</dbReference>
<dbReference type="PANTHER" id="PTHR47139">
    <property type="entry name" value="TUMOR NECROSIS FACTOR RECEPTOR SUPERFAMILY MEMBER 9"/>
    <property type="match status" value="1"/>
</dbReference>
<feature type="signal peptide" evidence="3">
    <location>
        <begin position="1"/>
        <end position="19"/>
    </location>
</feature>
<dbReference type="AlphaFoldDB" id="A0A4W5R2R6"/>
<comment type="caution">
    <text evidence="1">Lacks conserved residue(s) required for the propagation of feature annotation.</text>
</comment>
<dbReference type="GO" id="GO:0038023">
    <property type="term" value="F:signaling receptor activity"/>
    <property type="evidence" value="ECO:0007669"/>
    <property type="project" value="TreeGrafter"/>
</dbReference>
<dbReference type="CDD" id="cd13424">
    <property type="entry name" value="TNFRSF9_teleost"/>
    <property type="match status" value="1"/>
</dbReference>
<keyword evidence="2" id="KW-0472">Membrane</keyword>
<accession>A0A4W5R2R6</accession>
<sequence>MHLVLWVLCISMLTLCCLSSTVEIGCKQWTTSAGSPHVCCERCNPGNRLVTRCGADPKKLCVPCGNETYTTDGTSHSCLRCTQCVGGTQFLKKACTKSKDTECDCMAGFRCGDDHCSFCVEECGKGQEPLPTSRSCQNCPDGTFNDKIHEKCKSWRTSCLHPNEHIVAAGDAVSDSKCGIANIVTPEVNTLPSTQAGPEGKNSESNPWQNVLYHLVFKKKYDKASFFDGTGLVWAISASFGVFIILIILFLVIIITKKKPEKTVPKEPTLNELTPPTDEPRSLMVISFHHPEQEEGSSSEILCSQDFETKLLPV</sequence>
<keyword evidence="2" id="KW-0812">Transmembrane</keyword>